<sequence length="247" mass="28806">MSPEFRKKVKNILFLDLETIAAYRSYQELSPRMQQLWDKKAQVIRKRSADEEVTNESLYEEQAGVTSEFGRIACIAFGGIFFNDDDEPCLKVASFAHNDEADLLRTFKRLIEKYQQEQLILCAHNGKEFDFPYLCRRMLINGIELPRALQMSGKRPWEILHQDTMELWKFGDYKAYTSLDLLAAVFDIPGSKGEMSGDQVTSVYYLEKDLEKICRYCREDVVVLTQLYLKMHLQPTIKEENITRISS</sequence>
<dbReference type="CDD" id="cd05782">
    <property type="entry name" value="DNA_polB_like1_exo"/>
    <property type="match status" value="1"/>
</dbReference>
<dbReference type="RefSeq" id="WP_345028492.1">
    <property type="nucleotide sequence ID" value="NZ_BAABEY010000020.1"/>
</dbReference>
<evidence type="ECO:0000259" key="1">
    <source>
        <dbReference type="Pfam" id="PF10108"/>
    </source>
</evidence>
<accession>A0ABP8LWS8</accession>
<dbReference type="InterPro" id="IPR012337">
    <property type="entry name" value="RNaseH-like_sf"/>
</dbReference>
<dbReference type="SUPFAM" id="SSF53098">
    <property type="entry name" value="Ribonuclease H-like"/>
    <property type="match status" value="1"/>
</dbReference>
<reference evidence="3" key="1">
    <citation type="journal article" date="2019" name="Int. J. Syst. Evol. Microbiol.">
        <title>The Global Catalogue of Microorganisms (GCM) 10K type strain sequencing project: providing services to taxonomists for standard genome sequencing and annotation.</title>
        <authorList>
            <consortium name="The Broad Institute Genomics Platform"/>
            <consortium name="The Broad Institute Genome Sequencing Center for Infectious Disease"/>
            <person name="Wu L."/>
            <person name="Ma J."/>
        </authorList>
    </citation>
    <scope>NUCLEOTIDE SEQUENCE [LARGE SCALE GENOMIC DNA]</scope>
    <source>
        <strain evidence="3">JCM 31920</strain>
    </source>
</reference>
<dbReference type="InterPro" id="IPR036397">
    <property type="entry name" value="RNaseH_sf"/>
</dbReference>
<comment type="caution">
    <text evidence="2">The sequence shown here is derived from an EMBL/GenBank/DDBJ whole genome shotgun (WGS) entry which is preliminary data.</text>
</comment>
<gene>
    <name evidence="2" type="ORF">GCM10023091_20100</name>
</gene>
<keyword evidence="2" id="KW-0269">Exonuclease</keyword>
<name>A0ABP8LWS8_9BACT</name>
<protein>
    <submittedName>
        <fullName evidence="2">3'-5' exonuclease</fullName>
    </submittedName>
</protein>
<keyword evidence="3" id="KW-1185">Reference proteome</keyword>
<dbReference type="EMBL" id="BAABEY010000020">
    <property type="protein sequence ID" value="GAA4438862.1"/>
    <property type="molecule type" value="Genomic_DNA"/>
</dbReference>
<dbReference type="Gene3D" id="3.30.420.10">
    <property type="entry name" value="Ribonuclease H-like superfamily/Ribonuclease H"/>
    <property type="match status" value="1"/>
</dbReference>
<feature type="domain" description="Predicted 3'-5' exonuclease PolB-like" evidence="1">
    <location>
        <begin position="85"/>
        <end position="235"/>
    </location>
</feature>
<keyword evidence="2" id="KW-0378">Hydrolase</keyword>
<proteinExistence type="predicted"/>
<evidence type="ECO:0000313" key="2">
    <source>
        <dbReference type="EMBL" id="GAA4438862.1"/>
    </source>
</evidence>
<organism evidence="2 3">
    <name type="scientific">Ravibacter arvi</name>
    <dbReference type="NCBI Taxonomy" id="2051041"/>
    <lineage>
        <taxon>Bacteria</taxon>
        <taxon>Pseudomonadati</taxon>
        <taxon>Bacteroidota</taxon>
        <taxon>Cytophagia</taxon>
        <taxon>Cytophagales</taxon>
        <taxon>Spirosomataceae</taxon>
        <taxon>Ravibacter</taxon>
    </lineage>
</organism>
<dbReference type="Proteomes" id="UP001501508">
    <property type="component" value="Unassembled WGS sequence"/>
</dbReference>
<evidence type="ECO:0000313" key="3">
    <source>
        <dbReference type="Proteomes" id="UP001501508"/>
    </source>
</evidence>
<dbReference type="GO" id="GO:0004527">
    <property type="term" value="F:exonuclease activity"/>
    <property type="evidence" value="ECO:0007669"/>
    <property type="project" value="UniProtKB-KW"/>
</dbReference>
<dbReference type="Pfam" id="PF10108">
    <property type="entry name" value="DNA_pol_B_exo2"/>
    <property type="match status" value="1"/>
</dbReference>
<keyword evidence="2" id="KW-0540">Nuclease</keyword>
<dbReference type="InterPro" id="IPR019288">
    <property type="entry name" value="3'-5'_exonuclease_PolB-like"/>
</dbReference>